<reference evidence="2" key="1">
    <citation type="submission" date="2025-08" db="UniProtKB">
        <authorList>
            <consortium name="Ensembl"/>
        </authorList>
    </citation>
    <scope>IDENTIFICATION</scope>
</reference>
<proteinExistence type="predicted"/>
<evidence type="ECO:0000313" key="3">
    <source>
        <dbReference type="Proteomes" id="UP000694407"/>
    </source>
</evidence>
<name>A0A8C5YR72_MARMA</name>
<dbReference type="GeneTree" id="ENSGT01010000229338"/>
<evidence type="ECO:0000313" key="2">
    <source>
        <dbReference type="Ensembl" id="ENSMMMP00000002007.1"/>
    </source>
</evidence>
<dbReference type="Proteomes" id="UP000694407">
    <property type="component" value="Unplaced"/>
</dbReference>
<keyword evidence="3" id="KW-1185">Reference proteome</keyword>
<evidence type="ECO:0000256" key="1">
    <source>
        <dbReference type="SAM" id="MobiDB-lite"/>
    </source>
</evidence>
<accession>A0A8C5YR72</accession>
<dbReference type="Ensembl" id="ENSMMMT00000002244.1">
    <property type="protein sequence ID" value="ENSMMMP00000002007.1"/>
    <property type="gene ID" value="ENSMMMG00000001844.1"/>
</dbReference>
<sequence>MSLWPLSSPLRSAAGPPAAATWKNWTPKTSTLEEDEDYEPLGGEYSEDNVNELGKEAEVDSVQQTKKPKCEKIRL</sequence>
<reference evidence="2" key="2">
    <citation type="submission" date="2025-09" db="UniProtKB">
        <authorList>
            <consortium name="Ensembl"/>
        </authorList>
    </citation>
    <scope>IDENTIFICATION</scope>
</reference>
<feature type="region of interest" description="Disordered" evidence="1">
    <location>
        <begin position="1"/>
        <end position="48"/>
    </location>
</feature>
<organism evidence="2 3">
    <name type="scientific">Marmota marmota marmota</name>
    <name type="common">Alpine marmot</name>
    <dbReference type="NCBI Taxonomy" id="9994"/>
    <lineage>
        <taxon>Eukaryota</taxon>
        <taxon>Metazoa</taxon>
        <taxon>Chordata</taxon>
        <taxon>Craniata</taxon>
        <taxon>Vertebrata</taxon>
        <taxon>Euteleostomi</taxon>
        <taxon>Mammalia</taxon>
        <taxon>Eutheria</taxon>
        <taxon>Euarchontoglires</taxon>
        <taxon>Glires</taxon>
        <taxon>Rodentia</taxon>
        <taxon>Sciuromorpha</taxon>
        <taxon>Sciuridae</taxon>
        <taxon>Xerinae</taxon>
        <taxon>Marmotini</taxon>
        <taxon>Marmota</taxon>
    </lineage>
</organism>
<dbReference type="AlphaFoldDB" id="A0A8C5YR72"/>
<protein>
    <submittedName>
        <fullName evidence="2">Uncharacterized protein</fullName>
    </submittedName>
</protein>
<feature type="compositionally biased region" description="Acidic residues" evidence="1">
    <location>
        <begin position="32"/>
        <end position="48"/>
    </location>
</feature>